<keyword evidence="4" id="KW-0694">RNA-binding</keyword>
<comment type="function">
    <text evidence="1">This subunit may be involved in monitoring complementarity of crRNA and target RNA.</text>
</comment>
<dbReference type="NCBIfam" id="TIGR01870">
    <property type="entry name" value="cas_TM1810_Csm2"/>
    <property type="match status" value="1"/>
</dbReference>
<dbReference type="GO" id="GO:0003723">
    <property type="term" value="F:RNA binding"/>
    <property type="evidence" value="ECO:0007669"/>
    <property type="project" value="UniProtKB-KW"/>
</dbReference>
<keyword evidence="9" id="KW-1185">Reference proteome</keyword>
<dbReference type="CDD" id="cd09647">
    <property type="entry name" value="Csm2_III-A"/>
    <property type="match status" value="1"/>
</dbReference>
<reference evidence="8 9" key="1">
    <citation type="submission" date="2016-11" db="EMBL/GenBank/DDBJ databases">
        <authorList>
            <person name="Varghese N."/>
            <person name="Submissions S."/>
        </authorList>
    </citation>
    <scope>NUCLEOTIDE SEQUENCE [LARGE SCALE GENOMIC DNA]</scope>
    <source>
        <strain evidence="8 9">DSM 19027</strain>
    </source>
</reference>
<proteinExistence type="inferred from homology"/>
<dbReference type="OrthoDB" id="1862673at2"/>
<feature type="region of interest" description="Disordered" evidence="7">
    <location>
        <begin position="14"/>
        <end position="45"/>
    </location>
</feature>
<dbReference type="RefSeq" id="WP_149678931.1">
    <property type="nucleotide sequence ID" value="NZ_FQZP01000030.1"/>
</dbReference>
<accession>A0A1M6H8B6</accession>
<dbReference type="AlphaFoldDB" id="A0A1M6H8B6"/>
<dbReference type="InterPro" id="IPR010149">
    <property type="entry name" value="CRISPR-assoc_prot_Csm2_III-A"/>
</dbReference>
<organism evidence="8 9">
    <name type="scientific">Thermoclostridium caenicola</name>
    <dbReference type="NCBI Taxonomy" id="659425"/>
    <lineage>
        <taxon>Bacteria</taxon>
        <taxon>Bacillati</taxon>
        <taxon>Bacillota</taxon>
        <taxon>Clostridia</taxon>
        <taxon>Eubacteriales</taxon>
        <taxon>Oscillospiraceae</taxon>
        <taxon>Thermoclostridium</taxon>
    </lineage>
</organism>
<evidence type="ECO:0000256" key="7">
    <source>
        <dbReference type="SAM" id="MobiDB-lite"/>
    </source>
</evidence>
<comment type="similarity">
    <text evidence="2">Belongs to the CRISPR-associated Csm2 family.</text>
</comment>
<sequence length="179" mass="20561">MGTLQDGIEKWAARHNMPAPSARATQSKTGGAYTGGGRQHEHVRKKEIGKLDLPEDYVDKAEQVILELIGEQSQKKGQDNKITTSKIRKILSQILEIFNVERLRTDEKLLPESMKKIQLLRVRILYEAGRDKKAVLPFVEKSKLLEYLNGIGDSREKFINFMHYMEALVAYHRFYDGDD</sequence>
<protein>
    <recommendedName>
        <fullName evidence="3">CRISPR system Cms protein Csm2</fullName>
    </recommendedName>
    <alternativeName>
        <fullName evidence="6">CRISPR type III A-associated protein Csm2</fullName>
    </alternativeName>
</protein>
<evidence type="ECO:0000256" key="2">
    <source>
        <dbReference type="ARBA" id="ARBA00006896"/>
    </source>
</evidence>
<evidence type="ECO:0000313" key="9">
    <source>
        <dbReference type="Proteomes" id="UP000324781"/>
    </source>
</evidence>
<evidence type="ECO:0000256" key="3">
    <source>
        <dbReference type="ARBA" id="ARBA00016118"/>
    </source>
</evidence>
<keyword evidence="5" id="KW-0051">Antiviral defense</keyword>
<gene>
    <name evidence="8" type="ORF">SAMN05444373_103013</name>
</gene>
<dbReference type="EMBL" id="FQZP01000030">
    <property type="protein sequence ID" value="SHJ18405.1"/>
    <property type="molecule type" value="Genomic_DNA"/>
</dbReference>
<dbReference type="GO" id="GO:0051607">
    <property type="term" value="P:defense response to virus"/>
    <property type="evidence" value="ECO:0007669"/>
    <property type="project" value="UniProtKB-KW"/>
</dbReference>
<dbReference type="Proteomes" id="UP000324781">
    <property type="component" value="Unassembled WGS sequence"/>
</dbReference>
<evidence type="ECO:0000256" key="5">
    <source>
        <dbReference type="ARBA" id="ARBA00023118"/>
    </source>
</evidence>
<evidence type="ECO:0000313" key="8">
    <source>
        <dbReference type="EMBL" id="SHJ18405.1"/>
    </source>
</evidence>
<dbReference type="Pfam" id="PF03750">
    <property type="entry name" value="Csm2_III-A"/>
    <property type="match status" value="1"/>
</dbReference>
<evidence type="ECO:0000256" key="4">
    <source>
        <dbReference type="ARBA" id="ARBA00022884"/>
    </source>
</evidence>
<evidence type="ECO:0000256" key="6">
    <source>
        <dbReference type="ARBA" id="ARBA00031723"/>
    </source>
</evidence>
<name>A0A1M6H8B6_9FIRM</name>
<evidence type="ECO:0000256" key="1">
    <source>
        <dbReference type="ARBA" id="ARBA00003640"/>
    </source>
</evidence>